<evidence type="ECO:0000256" key="1">
    <source>
        <dbReference type="SAM" id="Phobius"/>
    </source>
</evidence>
<dbReference type="RefSeq" id="WP_130917478.1">
    <property type="nucleotide sequence ID" value="NZ_JADLQE010000001.1"/>
</dbReference>
<reference evidence="2 3" key="1">
    <citation type="submission" date="2019-02" db="EMBL/GenBank/DDBJ databases">
        <authorList>
            <consortium name="Pathogen Informatics"/>
        </authorList>
    </citation>
    <scope>NUCLEOTIDE SEQUENCE [LARGE SCALE GENOMIC DNA]</scope>
    <source>
        <strain evidence="2 3">3012STDY6756504</strain>
    </source>
</reference>
<keyword evidence="1" id="KW-0472">Membrane</keyword>
<gene>
    <name evidence="2" type="ORF">NCTC10797_02949</name>
</gene>
<name>A0A4U8WBL7_9NOCA</name>
<organism evidence="2 3">
    <name type="scientific">Nocardia cyriacigeorgica</name>
    <dbReference type="NCBI Taxonomy" id="135487"/>
    <lineage>
        <taxon>Bacteria</taxon>
        <taxon>Bacillati</taxon>
        <taxon>Actinomycetota</taxon>
        <taxon>Actinomycetes</taxon>
        <taxon>Mycobacteriales</taxon>
        <taxon>Nocardiaceae</taxon>
        <taxon>Nocardia</taxon>
    </lineage>
</organism>
<protein>
    <submittedName>
        <fullName evidence="2">Uncharacterized protein</fullName>
    </submittedName>
</protein>
<sequence>MATYPAERIGVEVPVQPRYGMETVADMLRMSNSREWRDLFSLELQRPLPDVCSAHGRPAVDRWDKVITFRRTSRGVEQQGLGVTLRGMGTDLFKLGINIPPVAGDLHGEWPVCRACVRRATLLRWFARFLIVIGLPLLPALLIALQLGVDRIHPAWVVAFFPGWFPFGLFIAMLVYQAAAQFIRIDPIDGPDSITIRAHPAFGAAIAEQRN</sequence>
<proteinExistence type="predicted"/>
<feature type="transmembrane region" description="Helical" evidence="1">
    <location>
        <begin position="125"/>
        <end position="149"/>
    </location>
</feature>
<keyword evidence="1" id="KW-1133">Transmembrane helix</keyword>
<dbReference type="Proteomes" id="UP000290439">
    <property type="component" value="Chromosome"/>
</dbReference>
<keyword evidence="1" id="KW-0812">Transmembrane</keyword>
<dbReference type="AlphaFoldDB" id="A0A4U8WBL7"/>
<accession>A0A4U8WBL7</accession>
<evidence type="ECO:0000313" key="3">
    <source>
        <dbReference type="Proteomes" id="UP000290439"/>
    </source>
</evidence>
<dbReference type="EMBL" id="LR215973">
    <property type="protein sequence ID" value="VFA99168.1"/>
    <property type="molecule type" value="Genomic_DNA"/>
</dbReference>
<feature type="transmembrane region" description="Helical" evidence="1">
    <location>
        <begin position="155"/>
        <end position="176"/>
    </location>
</feature>
<evidence type="ECO:0000313" key="2">
    <source>
        <dbReference type="EMBL" id="VFA99168.1"/>
    </source>
</evidence>